<dbReference type="PANTHER" id="PTHR14226:SF25">
    <property type="entry name" value="PHOSPHOESTERASE"/>
    <property type="match status" value="1"/>
</dbReference>
<feature type="short sequence motif" description="GXSXG" evidence="4">
    <location>
        <begin position="51"/>
        <end position="55"/>
    </location>
</feature>
<dbReference type="AlphaFoldDB" id="A0A9X1XJD6"/>
<dbReference type="GO" id="GO:0016042">
    <property type="term" value="P:lipid catabolic process"/>
    <property type="evidence" value="ECO:0007669"/>
    <property type="project" value="UniProtKB-UniRule"/>
</dbReference>
<dbReference type="InterPro" id="IPR037483">
    <property type="entry name" value="YjjU-like"/>
</dbReference>
<accession>A0A9X1XJD6</accession>
<keyword evidence="3 4" id="KW-0443">Lipid metabolism</keyword>
<evidence type="ECO:0000256" key="2">
    <source>
        <dbReference type="ARBA" id="ARBA00022963"/>
    </source>
</evidence>
<dbReference type="CDD" id="cd07208">
    <property type="entry name" value="Pat_hypo_Ecoli_yjju_like"/>
    <property type="match status" value="1"/>
</dbReference>
<dbReference type="SUPFAM" id="SSF52151">
    <property type="entry name" value="FabD/lysophospholipase-like"/>
    <property type="match status" value="1"/>
</dbReference>
<evidence type="ECO:0000313" key="7">
    <source>
        <dbReference type="Proteomes" id="UP001139559"/>
    </source>
</evidence>
<feature type="active site" description="Nucleophile" evidence="4">
    <location>
        <position position="53"/>
    </location>
</feature>
<dbReference type="Pfam" id="PF01734">
    <property type="entry name" value="Patatin"/>
    <property type="match status" value="1"/>
</dbReference>
<keyword evidence="2 4" id="KW-0442">Lipid degradation</keyword>
<dbReference type="Proteomes" id="UP001139559">
    <property type="component" value="Unassembled WGS sequence"/>
</dbReference>
<dbReference type="PANTHER" id="PTHR14226">
    <property type="entry name" value="NEUROPATHY TARGET ESTERASE/SWISS CHEESE D.MELANOGASTER"/>
    <property type="match status" value="1"/>
</dbReference>
<dbReference type="RefSeq" id="WP_248009155.1">
    <property type="nucleotide sequence ID" value="NZ_JAJHVV010000007.1"/>
</dbReference>
<evidence type="ECO:0000256" key="1">
    <source>
        <dbReference type="ARBA" id="ARBA00022801"/>
    </source>
</evidence>
<dbReference type="Gene3D" id="3.40.1090.10">
    <property type="entry name" value="Cytosolic phospholipase A2 catalytic domain"/>
    <property type="match status" value="2"/>
</dbReference>
<evidence type="ECO:0000259" key="5">
    <source>
        <dbReference type="PROSITE" id="PS51635"/>
    </source>
</evidence>
<evidence type="ECO:0000256" key="4">
    <source>
        <dbReference type="PROSITE-ProRule" id="PRU01161"/>
    </source>
</evidence>
<gene>
    <name evidence="6" type="ORF">KP803_12425</name>
</gene>
<sequence>MTTSSSLDSGSRSNSPKALIVEGGAMRGIFASGVLDSFMDNRFLPYDFAIGVSAGATNLIGYLAHSPKRSLKVITKLATDKQFYSPLRFAKGGNLVDVRWLWEQSNHEYPLDWDRLFSSIPMYAAVTNIATGDADYYHVQPSNLGQVVEATTALPVAYKETPCFSGRCYTDGGVSDSIPVQEAYRRGAKEITVILSHPLSYQMSPVKYPWMMKKLLSKYPSIAQAMLQRSNNYNRSLEFIRNPPSDVKIRVIAPPEDFAIRRLTMNQKTLRSGYDMGIEAGKAHLASLKGIHGLDEENCHFCF</sequence>
<dbReference type="EMBL" id="JAJHVV010000007">
    <property type="protein sequence ID" value="MCK6264077.1"/>
    <property type="molecule type" value="Genomic_DNA"/>
</dbReference>
<evidence type="ECO:0000256" key="3">
    <source>
        <dbReference type="ARBA" id="ARBA00023098"/>
    </source>
</evidence>
<dbReference type="InterPro" id="IPR016035">
    <property type="entry name" value="Acyl_Trfase/lysoPLipase"/>
</dbReference>
<proteinExistence type="predicted"/>
<dbReference type="InterPro" id="IPR045943">
    <property type="entry name" value="DUF6363"/>
</dbReference>
<organism evidence="6 7">
    <name type="scientific">Vibrio amylolyticus</name>
    <dbReference type="NCBI Taxonomy" id="2847292"/>
    <lineage>
        <taxon>Bacteria</taxon>
        <taxon>Pseudomonadati</taxon>
        <taxon>Pseudomonadota</taxon>
        <taxon>Gammaproteobacteria</taxon>
        <taxon>Vibrionales</taxon>
        <taxon>Vibrionaceae</taxon>
        <taxon>Vibrio</taxon>
    </lineage>
</organism>
<protein>
    <submittedName>
        <fullName evidence="6">Patatin family protein</fullName>
    </submittedName>
</protein>
<dbReference type="InterPro" id="IPR002641">
    <property type="entry name" value="PNPLA_dom"/>
</dbReference>
<dbReference type="InterPro" id="IPR050301">
    <property type="entry name" value="NTE"/>
</dbReference>
<comment type="caution">
    <text evidence="6">The sequence shown here is derived from an EMBL/GenBank/DDBJ whole genome shotgun (WGS) entry which is preliminary data.</text>
</comment>
<keyword evidence="7" id="KW-1185">Reference proteome</keyword>
<feature type="active site" description="Proton acceptor" evidence="4">
    <location>
        <position position="171"/>
    </location>
</feature>
<feature type="domain" description="PNPLA" evidence="5">
    <location>
        <begin position="19"/>
        <end position="184"/>
    </location>
</feature>
<keyword evidence="1 4" id="KW-0378">Hydrolase</keyword>
<dbReference type="GO" id="GO:0016787">
    <property type="term" value="F:hydrolase activity"/>
    <property type="evidence" value="ECO:0007669"/>
    <property type="project" value="UniProtKB-UniRule"/>
</dbReference>
<dbReference type="Pfam" id="PF19890">
    <property type="entry name" value="DUF6363"/>
    <property type="match status" value="1"/>
</dbReference>
<dbReference type="PROSITE" id="PS51635">
    <property type="entry name" value="PNPLA"/>
    <property type="match status" value="1"/>
</dbReference>
<reference evidence="6" key="1">
    <citation type="submission" date="2021-11" db="EMBL/GenBank/DDBJ databases">
        <title>Vibrio ZSDE26 sp. nov. and Vibrio ZSDZ34 sp. nov., isolated from coastal seawater in Qingdao.</title>
        <authorList>
            <person name="Zhang P."/>
        </authorList>
    </citation>
    <scope>NUCLEOTIDE SEQUENCE</scope>
    <source>
        <strain evidence="6">ZSDE26</strain>
    </source>
</reference>
<name>A0A9X1XJD6_9VIBR</name>
<feature type="short sequence motif" description="DGA/G" evidence="4">
    <location>
        <begin position="171"/>
        <end position="173"/>
    </location>
</feature>
<comment type="caution">
    <text evidence="4">Lacks conserved residue(s) required for the propagation of feature annotation.</text>
</comment>
<evidence type="ECO:0000313" key="6">
    <source>
        <dbReference type="EMBL" id="MCK6264077.1"/>
    </source>
</evidence>